<dbReference type="GO" id="GO:1901135">
    <property type="term" value="P:carbohydrate derivative metabolic process"/>
    <property type="evidence" value="ECO:0007669"/>
    <property type="project" value="InterPro"/>
</dbReference>
<dbReference type="PANTHER" id="PTHR30390">
    <property type="entry name" value="SEDOHEPTULOSE 7-PHOSPHATE ISOMERASE / DNAA INITIATOR-ASSOCIATING FACTOR FOR REPLICATION INITIATION"/>
    <property type="match status" value="1"/>
</dbReference>
<dbReference type="InterPro" id="IPR050099">
    <property type="entry name" value="SIS_GmhA/DiaA_subfam"/>
</dbReference>
<proteinExistence type="predicted"/>
<dbReference type="RefSeq" id="WP_008713316.1">
    <property type="nucleotide sequence ID" value="NZ_CABKQM010000008.1"/>
</dbReference>
<reference evidence="2 3" key="1">
    <citation type="submission" date="2022-06" db="EMBL/GenBank/DDBJ databases">
        <title>Isolation of gut microbiota from human fecal samples.</title>
        <authorList>
            <person name="Pamer E.G."/>
            <person name="Barat B."/>
            <person name="Waligurski E."/>
            <person name="Medina S."/>
            <person name="Paddock L."/>
            <person name="Mostad J."/>
        </authorList>
    </citation>
    <scope>NUCLEOTIDE SEQUENCE [LARGE SCALE GENOMIC DNA]</scope>
    <source>
        <strain evidence="2 3">DFI.9.90</strain>
    </source>
</reference>
<evidence type="ECO:0000259" key="1">
    <source>
        <dbReference type="PROSITE" id="PS51464"/>
    </source>
</evidence>
<keyword evidence="3" id="KW-1185">Reference proteome</keyword>
<dbReference type="InterPro" id="IPR035461">
    <property type="entry name" value="GmhA/DiaA"/>
</dbReference>
<dbReference type="SUPFAM" id="SSF53697">
    <property type="entry name" value="SIS domain"/>
    <property type="match status" value="1"/>
</dbReference>
<name>A0AAW5K9M6_9BACT</name>
<dbReference type="CDD" id="cd05006">
    <property type="entry name" value="SIS_GmhA"/>
    <property type="match status" value="1"/>
</dbReference>
<dbReference type="AlphaFoldDB" id="A0AAW5K9M6"/>
<dbReference type="InterPro" id="IPR001347">
    <property type="entry name" value="SIS_dom"/>
</dbReference>
<feature type="domain" description="SIS" evidence="1">
    <location>
        <begin position="30"/>
        <end position="188"/>
    </location>
</feature>
<accession>A0AAW5K9M6</accession>
<dbReference type="Proteomes" id="UP001205919">
    <property type="component" value="Unassembled WGS sequence"/>
</dbReference>
<dbReference type="InterPro" id="IPR046348">
    <property type="entry name" value="SIS_dom_sf"/>
</dbReference>
<dbReference type="PROSITE" id="PS51464">
    <property type="entry name" value="SIS"/>
    <property type="match status" value="1"/>
</dbReference>
<dbReference type="Pfam" id="PF13580">
    <property type="entry name" value="SIS_2"/>
    <property type="match status" value="1"/>
</dbReference>
<dbReference type="GO" id="GO:0097367">
    <property type="term" value="F:carbohydrate derivative binding"/>
    <property type="evidence" value="ECO:0007669"/>
    <property type="project" value="InterPro"/>
</dbReference>
<evidence type="ECO:0000313" key="3">
    <source>
        <dbReference type="Proteomes" id="UP001205919"/>
    </source>
</evidence>
<dbReference type="EMBL" id="JANFYT010000030">
    <property type="protein sequence ID" value="MCQ4815223.1"/>
    <property type="molecule type" value="Genomic_DNA"/>
</dbReference>
<gene>
    <name evidence="2" type="ORF">NE630_12345</name>
</gene>
<organism evidence="2 3">
    <name type="scientific">Cloacibacillus evryensis</name>
    <dbReference type="NCBI Taxonomy" id="508460"/>
    <lineage>
        <taxon>Bacteria</taxon>
        <taxon>Thermotogati</taxon>
        <taxon>Synergistota</taxon>
        <taxon>Synergistia</taxon>
        <taxon>Synergistales</taxon>
        <taxon>Synergistaceae</taxon>
        <taxon>Cloacibacillus</taxon>
    </lineage>
</organism>
<protein>
    <submittedName>
        <fullName evidence="2">SIS domain-containing protein</fullName>
    </submittedName>
</protein>
<dbReference type="Gene3D" id="3.40.50.10490">
    <property type="entry name" value="Glucose-6-phosphate isomerase like protein, domain 1"/>
    <property type="match status" value="1"/>
</dbReference>
<comment type="caution">
    <text evidence="2">The sequence shown here is derived from an EMBL/GenBank/DDBJ whole genome shotgun (WGS) entry which is preliminary data.</text>
</comment>
<evidence type="ECO:0000313" key="2">
    <source>
        <dbReference type="EMBL" id="MCQ4815223.1"/>
    </source>
</evidence>
<dbReference type="PANTHER" id="PTHR30390:SF8">
    <property type="entry name" value="SUGAR ISOMERASE (SIS)"/>
    <property type="match status" value="1"/>
</dbReference>
<sequence>MRDYRQSIKQYLKKEIGVMLELDVAAINAAINALMDAREREANIYVFGNGGSAATASHFVCDFAKGCYEKLGAPKMRFHCLSDNTPITTAIANDIGYEDIYLFQLKDILKQDDLIIAISGSGNSKNIVKAVEYAKEIGTKVIGLTGYSGGRLKELADYELHVPADDMQIAEDIHMVFDHMILKVIGNE</sequence>